<feature type="chain" id="PRO_5002843391" evidence="1">
    <location>
        <begin position="21"/>
        <end position="176"/>
    </location>
</feature>
<dbReference type="OrthoDB" id="4361759at2759"/>
<dbReference type="OMA" id="QGWTSNT"/>
<evidence type="ECO:0000313" key="3">
    <source>
        <dbReference type="Proteomes" id="UP000000724"/>
    </source>
</evidence>
<protein>
    <submittedName>
        <fullName evidence="2">Uncharacterized protein</fullName>
    </submittedName>
</protein>
<keyword evidence="3" id="KW-1185">Reference proteome</keyword>
<dbReference type="HOGENOM" id="CLU_1533081_0_0_1"/>
<evidence type="ECO:0000313" key="2">
    <source>
        <dbReference type="EMBL" id="CAP79922.1"/>
    </source>
</evidence>
<dbReference type="VEuPathDB" id="FungiDB:PCH_Pc12g02950"/>
<reference evidence="2 3" key="1">
    <citation type="journal article" date="2008" name="Nat. Biotechnol.">
        <title>Genome sequencing and analysis of the filamentous fungus Penicillium chrysogenum.</title>
        <authorList>
            <person name="van den Berg M.A."/>
            <person name="Albang R."/>
            <person name="Albermann K."/>
            <person name="Badger J.H."/>
            <person name="Daran J.-M."/>
            <person name="Driessen A.J.M."/>
            <person name="Garcia-Estrada C."/>
            <person name="Fedorova N.D."/>
            <person name="Harris D.M."/>
            <person name="Heijne W.H.M."/>
            <person name="Joardar V.S."/>
            <person name="Kiel J.A.K.W."/>
            <person name="Kovalchuk A."/>
            <person name="Martin J.F."/>
            <person name="Nierman W.C."/>
            <person name="Nijland J.G."/>
            <person name="Pronk J.T."/>
            <person name="Roubos J.A."/>
            <person name="van der Klei I.J."/>
            <person name="van Peij N.N.M.E."/>
            <person name="Veenhuis M."/>
            <person name="von Doehren H."/>
            <person name="Wagner C."/>
            <person name="Wortman J.R."/>
            <person name="Bovenberg R.A.L."/>
        </authorList>
    </citation>
    <scope>NUCLEOTIDE SEQUENCE [LARGE SCALE GENOMIC DNA]</scope>
    <source>
        <strain evidence="3">ATCC 28089 / DSM 1075 / NRRL 1951 / Wisconsin 54-1255</strain>
    </source>
</reference>
<proteinExistence type="predicted"/>
<name>B6H0K4_PENRW</name>
<dbReference type="Proteomes" id="UP000000724">
    <property type="component" value="Contig Pc00c12"/>
</dbReference>
<organism evidence="2 3">
    <name type="scientific">Penicillium rubens (strain ATCC 28089 / DSM 1075 / NRRL 1951 / Wisconsin 54-1255)</name>
    <name type="common">Penicillium chrysogenum</name>
    <dbReference type="NCBI Taxonomy" id="500485"/>
    <lineage>
        <taxon>Eukaryota</taxon>
        <taxon>Fungi</taxon>
        <taxon>Dikarya</taxon>
        <taxon>Ascomycota</taxon>
        <taxon>Pezizomycotina</taxon>
        <taxon>Eurotiomycetes</taxon>
        <taxon>Eurotiomycetidae</taxon>
        <taxon>Eurotiales</taxon>
        <taxon>Aspergillaceae</taxon>
        <taxon>Penicillium</taxon>
        <taxon>Penicillium chrysogenum species complex</taxon>
    </lineage>
</organism>
<dbReference type="AlphaFoldDB" id="B6H0K4"/>
<sequence>MVRSCLLIGSFAALGHLAHGLRFNDRFRQDVGGEVLHLLHDSEDATTVRFGNSPDLEKQGWTSNTEGFNDDEAVVTPLNSNRTLQCEVGSKCTLDPEGFRKPYRITRVDEKDPIFTFQDIPSSLYLSRTPDLYLELSDVQDDSIYFFFEKIEGLSPQEPALNYRLGKLYHCRRSYL</sequence>
<feature type="signal peptide" evidence="1">
    <location>
        <begin position="1"/>
        <end position="20"/>
    </location>
</feature>
<keyword evidence="1" id="KW-0732">Signal</keyword>
<gene>
    <name evidence="2" type="ORF">Pc12g02950</name>
    <name evidence="2" type="ORF">PCH_Pc12g02950</name>
</gene>
<dbReference type="EMBL" id="AM920427">
    <property type="protein sequence ID" value="CAP79922.1"/>
    <property type="molecule type" value="Genomic_DNA"/>
</dbReference>
<accession>B6H0K4</accession>
<evidence type="ECO:0000256" key="1">
    <source>
        <dbReference type="SAM" id="SignalP"/>
    </source>
</evidence>